<dbReference type="InterPro" id="IPR006674">
    <property type="entry name" value="HD_domain"/>
</dbReference>
<evidence type="ECO:0000313" key="3">
    <source>
        <dbReference type="EMBL" id="GAA2203543.1"/>
    </source>
</evidence>
<evidence type="ECO:0000313" key="4">
    <source>
        <dbReference type="Proteomes" id="UP001500432"/>
    </source>
</evidence>
<dbReference type="Proteomes" id="UP001500432">
    <property type="component" value="Unassembled WGS sequence"/>
</dbReference>
<reference evidence="3 4" key="1">
    <citation type="journal article" date="2019" name="Int. J. Syst. Evol. Microbiol.">
        <title>The Global Catalogue of Microorganisms (GCM) 10K type strain sequencing project: providing services to taxonomists for standard genome sequencing and annotation.</title>
        <authorList>
            <consortium name="The Broad Institute Genomics Platform"/>
            <consortium name="The Broad Institute Genome Sequencing Center for Infectious Disease"/>
            <person name="Wu L."/>
            <person name="Ma J."/>
        </authorList>
    </citation>
    <scope>NUCLEOTIDE SEQUENCE [LARGE SCALE GENOMIC DNA]</scope>
    <source>
        <strain evidence="3 4">JCM 16034</strain>
    </source>
</reference>
<dbReference type="EMBL" id="BAAAQW010000014">
    <property type="protein sequence ID" value="GAA2203543.1"/>
    <property type="molecule type" value="Genomic_DNA"/>
</dbReference>
<dbReference type="SUPFAM" id="SSF109604">
    <property type="entry name" value="HD-domain/PDEase-like"/>
    <property type="match status" value="1"/>
</dbReference>
<evidence type="ECO:0000256" key="1">
    <source>
        <dbReference type="SAM" id="MobiDB-lite"/>
    </source>
</evidence>
<sequence>MTDHPSLAAPQASATASAEPPPSPAPGQHAVDAARADAFAAAHPVRPIPAEGPVDTRAICDTPSTAGPGGRLDPLWKAVVPYTRTRGNDIHLPISVAYAERLCDAYPSADRELVLVATLLHDTGWARVDESRILSEGFTGDWRKAQIRYEHEHQGCLVAQEVLPGLGYADEFIERVTAIIDGHDTRHVAYSLEDALVRDADRAWRFDRAGIALASSWFGMDPATYTDRLAAEIVPELITAAAVEMARADLARSNALLKTGVLR</sequence>
<dbReference type="Pfam" id="PF01966">
    <property type="entry name" value="HD"/>
    <property type="match status" value="1"/>
</dbReference>
<proteinExistence type="predicted"/>
<gene>
    <name evidence="3" type="ORF">GCM10009849_36350</name>
</gene>
<dbReference type="CDD" id="cd00077">
    <property type="entry name" value="HDc"/>
    <property type="match status" value="1"/>
</dbReference>
<dbReference type="InterPro" id="IPR003607">
    <property type="entry name" value="HD/PDEase_dom"/>
</dbReference>
<keyword evidence="4" id="KW-1185">Reference proteome</keyword>
<accession>A0ABN3C2R4</accession>
<organism evidence="3 4">
    <name type="scientific">Sinomonas flava</name>
    <dbReference type="NCBI Taxonomy" id="496857"/>
    <lineage>
        <taxon>Bacteria</taxon>
        <taxon>Bacillati</taxon>
        <taxon>Actinomycetota</taxon>
        <taxon>Actinomycetes</taxon>
        <taxon>Micrococcales</taxon>
        <taxon>Micrococcaceae</taxon>
        <taxon>Sinomonas</taxon>
    </lineage>
</organism>
<feature type="region of interest" description="Disordered" evidence="1">
    <location>
        <begin position="1"/>
        <end position="31"/>
    </location>
</feature>
<dbReference type="RefSeq" id="WP_344301257.1">
    <property type="nucleotide sequence ID" value="NZ_BAAAQW010000014.1"/>
</dbReference>
<evidence type="ECO:0000259" key="2">
    <source>
        <dbReference type="Pfam" id="PF01966"/>
    </source>
</evidence>
<name>A0ABN3C2R4_9MICC</name>
<dbReference type="Gene3D" id="1.10.3210.10">
    <property type="entry name" value="Hypothetical protein af1432"/>
    <property type="match status" value="1"/>
</dbReference>
<protein>
    <submittedName>
        <fullName evidence="3">HD domain-containing protein</fullName>
    </submittedName>
</protein>
<feature type="compositionally biased region" description="Low complexity" evidence="1">
    <location>
        <begin position="1"/>
        <end position="18"/>
    </location>
</feature>
<comment type="caution">
    <text evidence="3">The sequence shown here is derived from an EMBL/GenBank/DDBJ whole genome shotgun (WGS) entry which is preliminary data.</text>
</comment>
<feature type="domain" description="HD" evidence="2">
    <location>
        <begin position="97"/>
        <end position="202"/>
    </location>
</feature>